<dbReference type="Gene3D" id="3.10.580.10">
    <property type="entry name" value="CBS-domain"/>
    <property type="match status" value="1"/>
</dbReference>
<dbReference type="InterPro" id="IPR046342">
    <property type="entry name" value="CBS_dom_sf"/>
</dbReference>
<sequence length="164" mass="16889">MNISSLCTREIVAVAADASVREAAEAMRRGHVGAVVVTDPAEPGRAVGMVTDRDLVLELLATGRPPEAQPIGALCSTKLVGVPSTASVQEAVRTMQKEGVRRLLVAEPGGNLAGVLSADDLFEAIAGELGGLAGALREGTAREGVRNAPGADIPRALYLTRNEP</sequence>
<gene>
    <name evidence="4" type="ORF">ACFPOE_22365</name>
</gene>
<dbReference type="PANTHER" id="PTHR43080">
    <property type="entry name" value="CBS DOMAIN-CONTAINING PROTEIN CBSX3, MITOCHONDRIAL"/>
    <property type="match status" value="1"/>
</dbReference>
<evidence type="ECO:0000256" key="2">
    <source>
        <dbReference type="PROSITE-ProRule" id="PRU00703"/>
    </source>
</evidence>
<dbReference type="PROSITE" id="PS51371">
    <property type="entry name" value="CBS"/>
    <property type="match status" value="2"/>
</dbReference>
<evidence type="ECO:0000256" key="1">
    <source>
        <dbReference type="ARBA" id="ARBA00023122"/>
    </source>
</evidence>
<dbReference type="InterPro" id="IPR000644">
    <property type="entry name" value="CBS_dom"/>
</dbReference>
<dbReference type="RefSeq" id="WP_376852556.1">
    <property type="nucleotide sequence ID" value="NZ_JBHSMF010000015.1"/>
</dbReference>
<dbReference type="PANTHER" id="PTHR43080:SF2">
    <property type="entry name" value="CBS DOMAIN-CONTAINING PROTEIN"/>
    <property type="match status" value="1"/>
</dbReference>
<evidence type="ECO:0000313" key="4">
    <source>
        <dbReference type="EMBL" id="MFC5500304.1"/>
    </source>
</evidence>
<dbReference type="SMART" id="SM00116">
    <property type="entry name" value="CBS"/>
    <property type="match status" value="2"/>
</dbReference>
<comment type="caution">
    <text evidence="4">The sequence shown here is derived from an EMBL/GenBank/DDBJ whole genome shotgun (WGS) entry which is preliminary data.</text>
</comment>
<dbReference type="SUPFAM" id="SSF54631">
    <property type="entry name" value="CBS-domain pair"/>
    <property type="match status" value="1"/>
</dbReference>
<dbReference type="EMBL" id="JBHSMF010000015">
    <property type="protein sequence ID" value="MFC5500304.1"/>
    <property type="molecule type" value="Genomic_DNA"/>
</dbReference>
<reference evidence="5" key="1">
    <citation type="journal article" date="2019" name="Int. J. Syst. Evol. Microbiol.">
        <title>The Global Catalogue of Microorganisms (GCM) 10K type strain sequencing project: providing services to taxonomists for standard genome sequencing and annotation.</title>
        <authorList>
            <consortium name="The Broad Institute Genomics Platform"/>
            <consortium name="The Broad Institute Genome Sequencing Center for Infectious Disease"/>
            <person name="Wu L."/>
            <person name="Ma J."/>
        </authorList>
    </citation>
    <scope>NUCLEOTIDE SEQUENCE [LARGE SCALE GENOMIC DNA]</scope>
    <source>
        <strain evidence="5">CCUG 57401</strain>
    </source>
</reference>
<evidence type="ECO:0000313" key="5">
    <source>
        <dbReference type="Proteomes" id="UP001596037"/>
    </source>
</evidence>
<proteinExistence type="predicted"/>
<protein>
    <submittedName>
        <fullName evidence="4">CBS domain-containing protein</fullName>
    </submittedName>
</protein>
<keyword evidence="5" id="KW-1185">Reference proteome</keyword>
<keyword evidence="1 2" id="KW-0129">CBS domain</keyword>
<evidence type="ECO:0000259" key="3">
    <source>
        <dbReference type="PROSITE" id="PS51371"/>
    </source>
</evidence>
<dbReference type="InterPro" id="IPR051257">
    <property type="entry name" value="Diverse_CBS-Domain"/>
</dbReference>
<dbReference type="Proteomes" id="UP001596037">
    <property type="component" value="Unassembled WGS sequence"/>
</dbReference>
<feature type="domain" description="CBS" evidence="3">
    <location>
        <begin position="75"/>
        <end position="132"/>
    </location>
</feature>
<dbReference type="Pfam" id="PF00571">
    <property type="entry name" value="CBS"/>
    <property type="match status" value="2"/>
</dbReference>
<accession>A0ABW0NN09</accession>
<organism evidence="4 5">
    <name type="scientific">Caenimonas terrae</name>
    <dbReference type="NCBI Taxonomy" id="696074"/>
    <lineage>
        <taxon>Bacteria</taxon>
        <taxon>Pseudomonadati</taxon>
        <taxon>Pseudomonadota</taxon>
        <taxon>Betaproteobacteria</taxon>
        <taxon>Burkholderiales</taxon>
        <taxon>Comamonadaceae</taxon>
        <taxon>Caenimonas</taxon>
    </lineage>
</organism>
<feature type="domain" description="CBS" evidence="3">
    <location>
        <begin position="7"/>
        <end position="67"/>
    </location>
</feature>
<name>A0ABW0NN09_9BURK</name>